<proteinExistence type="inferred from homology"/>
<evidence type="ECO:0000256" key="3">
    <source>
        <dbReference type="ARBA" id="ARBA00022670"/>
    </source>
</evidence>
<sequence length="100" mass="10692">MGQAGGRTQICLEHVAINLIEARIPDNTGLQPSGVPVVAAGPDAYFCQLPLKTMLKALHQANIPAAISYSAGTYVCNSVFYQLCHLRQSMDVPAGFIHIP</sequence>
<feature type="non-terminal residue" evidence="7">
    <location>
        <position position="100"/>
    </location>
</feature>
<dbReference type="PANTHER" id="PTHR23402:SF1">
    <property type="entry name" value="PYROGLUTAMYL-PEPTIDASE I"/>
    <property type="match status" value="1"/>
</dbReference>
<keyword evidence="3" id="KW-0645">Protease</keyword>
<evidence type="ECO:0000256" key="1">
    <source>
        <dbReference type="ARBA" id="ARBA00006641"/>
    </source>
</evidence>
<dbReference type="PROSITE" id="PS01334">
    <property type="entry name" value="PYRASE_CYS"/>
    <property type="match status" value="1"/>
</dbReference>
<evidence type="ECO:0000313" key="7">
    <source>
        <dbReference type="EMBL" id="MDO3380595.1"/>
    </source>
</evidence>
<organism evidence="7 8">
    <name type="scientific">Gilvimarinus algae</name>
    <dbReference type="NCBI Taxonomy" id="3058037"/>
    <lineage>
        <taxon>Bacteria</taxon>
        <taxon>Pseudomonadati</taxon>
        <taxon>Pseudomonadota</taxon>
        <taxon>Gammaproteobacteria</taxon>
        <taxon>Cellvibrionales</taxon>
        <taxon>Cellvibrionaceae</taxon>
        <taxon>Gilvimarinus</taxon>
    </lineage>
</organism>
<name>A0ABT8T9N2_9GAMM</name>
<keyword evidence="4" id="KW-0378">Hydrolase</keyword>
<dbReference type="InterPro" id="IPR033694">
    <property type="entry name" value="PGPEP1_Cys_AS"/>
</dbReference>
<comment type="similarity">
    <text evidence="1">Belongs to the peptidase C15 family.</text>
</comment>
<keyword evidence="2" id="KW-0963">Cytoplasm</keyword>
<dbReference type="PANTHER" id="PTHR23402">
    <property type="entry name" value="PROTEASE FAMILY C15 PYROGLUTAMYL-PEPTIDASE I-RELATED"/>
    <property type="match status" value="1"/>
</dbReference>
<protein>
    <recommendedName>
        <fullName evidence="6">Pyroglutamyl-peptidase I</fullName>
        <ecNumber evidence="6">3.4.19.3</ecNumber>
    </recommendedName>
</protein>
<dbReference type="InterPro" id="IPR000816">
    <property type="entry name" value="Peptidase_C15"/>
</dbReference>
<dbReference type="InterPro" id="IPR036440">
    <property type="entry name" value="Peptidase_C15-like_sf"/>
</dbReference>
<comment type="catalytic activity">
    <reaction evidence="6">
        <text>Release of an N-terminal pyroglutamyl group from a polypeptide, the second amino acid generally not being Pro.</text>
        <dbReference type="EC" id="3.4.19.3"/>
    </reaction>
</comment>
<dbReference type="Pfam" id="PF01470">
    <property type="entry name" value="Peptidase_C15"/>
    <property type="match status" value="1"/>
</dbReference>
<dbReference type="PRINTS" id="PR00706">
    <property type="entry name" value="PYROGLUPTASE"/>
</dbReference>
<evidence type="ECO:0000256" key="5">
    <source>
        <dbReference type="ARBA" id="ARBA00022807"/>
    </source>
</evidence>
<reference evidence="7" key="1">
    <citation type="submission" date="2023-07" db="EMBL/GenBank/DDBJ databases">
        <title>Gilvimarinus algae sp. nov., isolated from the surface of Kelp.</title>
        <authorList>
            <person name="Sun Y.Y."/>
            <person name="Gong Y."/>
            <person name="Du Z.J."/>
        </authorList>
    </citation>
    <scope>NUCLEOTIDE SEQUENCE</scope>
    <source>
        <strain evidence="7">SDUM040014</strain>
    </source>
</reference>
<evidence type="ECO:0000256" key="2">
    <source>
        <dbReference type="ARBA" id="ARBA00022490"/>
    </source>
</evidence>
<dbReference type="CDD" id="cd00501">
    <property type="entry name" value="Peptidase_C15"/>
    <property type="match status" value="1"/>
</dbReference>
<evidence type="ECO:0000256" key="6">
    <source>
        <dbReference type="PROSITE-ProRule" id="PRU10077"/>
    </source>
</evidence>
<keyword evidence="8" id="KW-1185">Reference proteome</keyword>
<dbReference type="EMBL" id="JAULRT010000021">
    <property type="protein sequence ID" value="MDO3380595.1"/>
    <property type="molecule type" value="Genomic_DNA"/>
</dbReference>
<dbReference type="Gene3D" id="3.40.630.20">
    <property type="entry name" value="Peptidase C15, pyroglutamyl peptidase I-like"/>
    <property type="match status" value="1"/>
</dbReference>
<evidence type="ECO:0000313" key="8">
    <source>
        <dbReference type="Proteomes" id="UP001168380"/>
    </source>
</evidence>
<dbReference type="InterPro" id="IPR016125">
    <property type="entry name" value="Peptidase_C15-like"/>
</dbReference>
<gene>
    <name evidence="7" type="ORF">QWI16_00310</name>
</gene>
<accession>A0ABT8T9N2</accession>
<evidence type="ECO:0000256" key="4">
    <source>
        <dbReference type="ARBA" id="ARBA00022801"/>
    </source>
</evidence>
<dbReference type="EC" id="3.4.19.3" evidence="6"/>
<comment type="caution">
    <text evidence="7">The sequence shown here is derived from an EMBL/GenBank/DDBJ whole genome shotgun (WGS) entry which is preliminary data.</text>
</comment>
<keyword evidence="5" id="KW-0788">Thiol protease</keyword>
<dbReference type="Proteomes" id="UP001168380">
    <property type="component" value="Unassembled WGS sequence"/>
</dbReference>
<feature type="active site" evidence="6">
    <location>
        <position position="76"/>
    </location>
</feature>
<dbReference type="SUPFAM" id="SSF53182">
    <property type="entry name" value="Pyrrolidone carboxyl peptidase (pyroglutamate aminopeptidase)"/>
    <property type="match status" value="1"/>
</dbReference>